<dbReference type="STRING" id="1185767.IIF7_15083"/>
<dbReference type="PROSITE" id="PS51257">
    <property type="entry name" value="PROKAR_LIPOPROTEIN"/>
    <property type="match status" value="1"/>
</dbReference>
<evidence type="ECO:0008006" key="3">
    <source>
        <dbReference type="Google" id="ProtNLM"/>
    </source>
</evidence>
<comment type="caution">
    <text evidence="1">The sequence shown here is derived from an EMBL/GenBank/DDBJ whole genome shotgun (WGS) entry which is preliminary data.</text>
</comment>
<dbReference type="RefSeq" id="WP_084842533.1">
    <property type="nucleotide sequence ID" value="NZ_ARYN01000014.1"/>
</dbReference>
<organism evidence="1 2">
    <name type="scientific">Zunongwangia atlantica 22II14-10F7</name>
    <dbReference type="NCBI Taxonomy" id="1185767"/>
    <lineage>
        <taxon>Bacteria</taxon>
        <taxon>Pseudomonadati</taxon>
        <taxon>Bacteroidota</taxon>
        <taxon>Flavobacteriia</taxon>
        <taxon>Flavobacteriales</taxon>
        <taxon>Flavobacteriaceae</taxon>
        <taxon>Zunongwangia</taxon>
    </lineage>
</organism>
<dbReference type="OrthoDB" id="9764164at2"/>
<protein>
    <recommendedName>
        <fullName evidence="3">G-D-S-L family lipolytic protein</fullName>
    </recommendedName>
</protein>
<dbReference type="EMBL" id="ARYN01000014">
    <property type="protein sequence ID" value="ORL44574.1"/>
    <property type="molecule type" value="Genomic_DNA"/>
</dbReference>
<dbReference type="Gene3D" id="3.40.50.1110">
    <property type="entry name" value="SGNH hydrolase"/>
    <property type="match status" value="2"/>
</dbReference>
<reference evidence="1 2" key="1">
    <citation type="submission" date="2013-04" db="EMBL/GenBank/DDBJ databases">
        <title>Zunongwangia sp. 22II14-10F7 Genome Sequencing.</title>
        <authorList>
            <person name="Lai Q."/>
            <person name="Shao Z."/>
        </authorList>
    </citation>
    <scope>NUCLEOTIDE SEQUENCE [LARGE SCALE GENOMIC DNA]</scope>
    <source>
        <strain evidence="1 2">22II14-10F7</strain>
    </source>
</reference>
<sequence length="525" mass="54491">MKNYRFLAVGLLALGIVSCEPDLDNPIDETGDVYENGEADFTHYVALGNSLTAGYADNALYITGQTNSYPNILAGQFALTQETDEFTIPYMNDNAGGLLAGGQPLPGFNNRLVLASDGAGNNSPSIYTGMSATTDITNILEGPFSNMGVPGAKSYHLVAEGYGNLAGVQAGMANPYFVRFASSPQTSVMADALAQDPTFFSLWIGNNDVLGYATSGGVGVNQAGNLNPATYGSNDITDPQVFAQVYSQMVQALTANGAGGVLINIPDVTSIAFFNTVPNNALVLDAQTAGNLTAYFSAVSQVFAGGLMAQGVPQEQAVALASQYAITFNEGPNRFIIDVPVTQANPLGFRQMTEDELIQLQVDQSALASGYGSVNLTAEVQQVLGLLMAGETPTQEQANILFGGVNGLDDADVLDSTEISEIQTATASFNQTISAVANANGLAMVDANALLNSVADGGLSFDGGTVTATYATGGAFSLDGVHLTPRGYAIVANEIIDQINATYGATVPKVNVGQYGTITLSNEVQ</sequence>
<accession>A0A1Y1T1S6</accession>
<evidence type="ECO:0000313" key="1">
    <source>
        <dbReference type="EMBL" id="ORL44574.1"/>
    </source>
</evidence>
<dbReference type="SUPFAM" id="SSF52266">
    <property type="entry name" value="SGNH hydrolase"/>
    <property type="match status" value="2"/>
</dbReference>
<proteinExistence type="predicted"/>
<dbReference type="Proteomes" id="UP000192746">
    <property type="component" value="Unassembled WGS sequence"/>
</dbReference>
<dbReference type="InterPro" id="IPR036514">
    <property type="entry name" value="SGNH_hydro_sf"/>
</dbReference>
<name>A0A1Y1T1S6_9FLAO</name>
<dbReference type="AlphaFoldDB" id="A0A1Y1T1S6"/>
<gene>
    <name evidence="1" type="ORF">IIF7_15083</name>
</gene>
<keyword evidence="2" id="KW-1185">Reference proteome</keyword>
<dbReference type="GO" id="GO:0016788">
    <property type="term" value="F:hydrolase activity, acting on ester bonds"/>
    <property type="evidence" value="ECO:0007669"/>
    <property type="project" value="UniProtKB-ARBA"/>
</dbReference>
<evidence type="ECO:0000313" key="2">
    <source>
        <dbReference type="Proteomes" id="UP000192746"/>
    </source>
</evidence>